<evidence type="ECO:0000256" key="8">
    <source>
        <dbReference type="ARBA" id="ARBA00011738"/>
    </source>
</evidence>
<dbReference type="Pfam" id="PF02779">
    <property type="entry name" value="Transket_pyr"/>
    <property type="match status" value="1"/>
</dbReference>
<comment type="subcellular location">
    <subcellularLocation>
        <location evidence="6">Mitochondrion</location>
    </subcellularLocation>
</comment>
<dbReference type="CDD" id="cd02012">
    <property type="entry name" value="TPP_TK"/>
    <property type="match status" value="1"/>
</dbReference>
<keyword evidence="13" id="KW-0460">Magnesium</keyword>
<evidence type="ECO:0000256" key="4">
    <source>
        <dbReference type="ARBA" id="ARBA00001946"/>
    </source>
</evidence>
<organism evidence="17 18">
    <name type="scientific">Angiostrongylus cantonensis</name>
    <name type="common">Rat lungworm</name>
    <dbReference type="NCBI Taxonomy" id="6313"/>
    <lineage>
        <taxon>Eukaryota</taxon>
        <taxon>Metazoa</taxon>
        <taxon>Ecdysozoa</taxon>
        <taxon>Nematoda</taxon>
        <taxon>Chromadorea</taxon>
        <taxon>Rhabditida</taxon>
        <taxon>Rhabditina</taxon>
        <taxon>Rhabditomorpha</taxon>
        <taxon>Strongyloidea</taxon>
        <taxon>Metastrongylidae</taxon>
        <taxon>Angiostrongylus</taxon>
    </lineage>
</organism>
<evidence type="ECO:0000256" key="10">
    <source>
        <dbReference type="ARBA" id="ARBA00022679"/>
    </source>
</evidence>
<evidence type="ECO:0000256" key="5">
    <source>
        <dbReference type="ARBA" id="ARBA00001964"/>
    </source>
</evidence>
<dbReference type="SMART" id="SM00861">
    <property type="entry name" value="Transket_pyr"/>
    <property type="match status" value="1"/>
</dbReference>
<dbReference type="SUPFAM" id="SSF52518">
    <property type="entry name" value="Thiamin diphosphate-binding fold (THDP-binding)"/>
    <property type="match status" value="2"/>
</dbReference>
<feature type="domain" description="Transketolase-like pyrimidine-binding" evidence="16">
    <location>
        <begin position="307"/>
        <end position="471"/>
    </location>
</feature>
<comment type="cofactor">
    <cofactor evidence="4">
        <name>Mg(2+)</name>
        <dbReference type="ChEBI" id="CHEBI:18420"/>
    </cofactor>
</comment>
<evidence type="ECO:0000313" key="18">
    <source>
        <dbReference type="WBParaSite" id="ACAC_0000244401-mRNA-1"/>
    </source>
</evidence>
<comment type="cofactor">
    <cofactor evidence="1">
        <name>Ca(2+)</name>
        <dbReference type="ChEBI" id="CHEBI:29108"/>
    </cofactor>
</comment>
<dbReference type="Gene3D" id="3.40.50.920">
    <property type="match status" value="1"/>
</dbReference>
<evidence type="ECO:0000259" key="16">
    <source>
        <dbReference type="SMART" id="SM00861"/>
    </source>
</evidence>
<reference evidence="18" key="2">
    <citation type="submission" date="2017-02" db="UniProtKB">
        <authorList>
            <consortium name="WormBaseParasite"/>
        </authorList>
    </citation>
    <scope>IDENTIFICATION</scope>
</reference>
<comment type="cofactor">
    <cofactor evidence="5">
        <name>thiamine diphosphate</name>
        <dbReference type="ChEBI" id="CHEBI:58937"/>
    </cofactor>
</comment>
<evidence type="ECO:0000256" key="15">
    <source>
        <dbReference type="ARBA" id="ARBA00023128"/>
    </source>
</evidence>
<dbReference type="InterPro" id="IPR033248">
    <property type="entry name" value="Transketolase_C"/>
</dbReference>
<protein>
    <recommendedName>
        <fullName evidence="9">transketolase</fullName>
        <ecNumber evidence="9">2.2.1.1</ecNumber>
    </recommendedName>
</protein>
<evidence type="ECO:0000256" key="11">
    <source>
        <dbReference type="ARBA" id="ARBA00022723"/>
    </source>
</evidence>
<dbReference type="Pfam" id="PF02780">
    <property type="entry name" value="Transketolase_C"/>
    <property type="match status" value="1"/>
</dbReference>
<keyword evidence="11" id="KW-0479">Metal-binding</keyword>
<dbReference type="Gene3D" id="3.40.50.970">
    <property type="match status" value="2"/>
</dbReference>
<evidence type="ECO:0000256" key="6">
    <source>
        <dbReference type="ARBA" id="ARBA00004173"/>
    </source>
</evidence>
<dbReference type="InterPro" id="IPR051424">
    <property type="entry name" value="Transketolase-like"/>
</dbReference>
<dbReference type="GO" id="GO:0030976">
    <property type="term" value="F:thiamine pyrophosphate binding"/>
    <property type="evidence" value="ECO:0007669"/>
    <property type="project" value="TreeGrafter"/>
</dbReference>
<evidence type="ECO:0000256" key="9">
    <source>
        <dbReference type="ARBA" id="ARBA00013152"/>
    </source>
</evidence>
<comment type="cofactor">
    <cofactor evidence="3">
        <name>Co(2+)</name>
        <dbReference type="ChEBI" id="CHEBI:48828"/>
    </cofactor>
</comment>
<evidence type="ECO:0000313" key="17">
    <source>
        <dbReference type="Proteomes" id="UP000035642"/>
    </source>
</evidence>
<accession>A0A0K0CXW0</accession>
<dbReference type="SUPFAM" id="SSF52922">
    <property type="entry name" value="TK C-terminal domain-like"/>
    <property type="match status" value="1"/>
</dbReference>
<dbReference type="GO" id="GO:0046872">
    <property type="term" value="F:metal ion binding"/>
    <property type="evidence" value="ECO:0007669"/>
    <property type="project" value="UniProtKB-KW"/>
</dbReference>
<dbReference type="STRING" id="6313.A0A0K0CXW0"/>
<dbReference type="InterPro" id="IPR005474">
    <property type="entry name" value="Transketolase_N"/>
</dbReference>
<evidence type="ECO:0000256" key="3">
    <source>
        <dbReference type="ARBA" id="ARBA00001941"/>
    </source>
</evidence>
<dbReference type="GO" id="GO:0004802">
    <property type="term" value="F:transketolase activity"/>
    <property type="evidence" value="ECO:0007669"/>
    <property type="project" value="UniProtKB-EC"/>
</dbReference>
<name>A0A0K0CXW0_ANGCA</name>
<keyword evidence="12" id="KW-0106">Calcium</keyword>
<dbReference type="PANTHER" id="PTHR43195">
    <property type="entry name" value="TRANSKETOLASE"/>
    <property type="match status" value="1"/>
</dbReference>
<dbReference type="WBParaSite" id="ACAC_0000244401-mRNA-1">
    <property type="protein sequence ID" value="ACAC_0000244401-mRNA-1"/>
    <property type="gene ID" value="ACAC_0000244401"/>
</dbReference>
<keyword evidence="14" id="KW-0786">Thiamine pyrophosphate</keyword>
<dbReference type="InterPro" id="IPR005475">
    <property type="entry name" value="Transketolase-like_Pyr-bd"/>
</dbReference>
<evidence type="ECO:0000256" key="14">
    <source>
        <dbReference type="ARBA" id="ARBA00023052"/>
    </source>
</evidence>
<dbReference type="PROSITE" id="PS00802">
    <property type="entry name" value="TRANSKETOLASE_2"/>
    <property type="match status" value="1"/>
</dbReference>
<reference evidence="17" key="1">
    <citation type="submission" date="2012-09" db="EMBL/GenBank/DDBJ databases">
        <authorList>
            <person name="Martin A.A."/>
        </authorList>
    </citation>
    <scope>NUCLEOTIDE SEQUENCE</scope>
</reference>
<dbReference type="Proteomes" id="UP000035642">
    <property type="component" value="Unassembled WGS sequence"/>
</dbReference>
<dbReference type="AlphaFoldDB" id="A0A0K0CXW0"/>
<evidence type="ECO:0000256" key="1">
    <source>
        <dbReference type="ARBA" id="ARBA00001913"/>
    </source>
</evidence>
<dbReference type="FunFam" id="3.40.50.970:FF:000129">
    <property type="entry name" value="Transketolase"/>
    <property type="match status" value="1"/>
</dbReference>
<keyword evidence="10" id="KW-0808">Transferase</keyword>
<comment type="subunit">
    <text evidence="8">Homodimer.</text>
</comment>
<dbReference type="EC" id="2.2.1.1" evidence="9"/>
<comment type="cofactor">
    <cofactor evidence="2">
        <name>Mn(2+)</name>
        <dbReference type="ChEBI" id="CHEBI:29035"/>
    </cofactor>
</comment>
<comment type="similarity">
    <text evidence="7">Belongs to the transketolase family.</text>
</comment>
<dbReference type="InterPro" id="IPR029061">
    <property type="entry name" value="THDP-binding"/>
</dbReference>
<dbReference type="CDD" id="cd07033">
    <property type="entry name" value="TPP_PYR_DXS_TK_like"/>
    <property type="match status" value="1"/>
</dbReference>
<keyword evidence="15" id="KW-0496">Mitochondrion</keyword>
<dbReference type="InterPro" id="IPR009014">
    <property type="entry name" value="Transketo_C/PFOR_II"/>
</dbReference>
<dbReference type="PANTHER" id="PTHR43195:SF1">
    <property type="entry name" value="FI06132P-RELATED"/>
    <property type="match status" value="1"/>
</dbReference>
<evidence type="ECO:0000256" key="13">
    <source>
        <dbReference type="ARBA" id="ARBA00022842"/>
    </source>
</evidence>
<dbReference type="NCBIfam" id="NF004559">
    <property type="entry name" value="PRK05899.2-5"/>
    <property type="match status" value="1"/>
</dbReference>
<dbReference type="InterPro" id="IPR020826">
    <property type="entry name" value="Transketolase_BS"/>
</dbReference>
<dbReference type="Pfam" id="PF00456">
    <property type="entry name" value="Transketolase_N"/>
    <property type="match status" value="1"/>
</dbReference>
<sequence length="616" mass="66593">MSISAQLHDDLEDAANRMRISAIEMTAAAKSADIMATLFFHEMKYDVAHPKLVSADRFVLSKASHGHACPILYAAWEEAGLLTKEQVMSLRKVTSDIEGHPTPRLNFIDVATGSLGQGLSCAAGMAYVGKYIDKASYRVYCLMGDGETAEGSVWEAAAFSSYYKLDNMVAIVDVNRLGQSQETALGHRVEIYQARFAAFGFNAIVVDGHNIYELIKAYEVARNTKDKPTAIIAKTFKGQGIEDIADKENWHGKPVPVDKIDAIKKCLHGSQKGKLVPQKPLNDAPNVDLHCGSIKMAAPTYKIGEKVATRAAYGTALAKLGDVNPRVIGLDGDTKNSTFSEKLLQKHPQQFIECFIAEQNMVGVAVGAQCRDRTIAFTSTFAAFFTRAADQIRMAAVSFANLKCVGSHVGASIGEDGPSQMALEDLAMFRAIPGSTVFYPSDAVAAERATELAANTKGIVFIRTSRPALPVLYGNDELFAIGKAKILKQSPSDKIVLIGAGVTLYECAKAAEQLEKEGEIINRVHCCVIDPFTIKPLDQMTIVDHAKRVGGRILTVEDHYPAGGIGEAVSSAVADHADIRVRSLCVQQVPRSGSPDELVDLFGISARHIVDAVKKY</sequence>
<proteinExistence type="inferred from homology"/>
<keyword evidence="17" id="KW-1185">Reference proteome</keyword>
<evidence type="ECO:0000256" key="12">
    <source>
        <dbReference type="ARBA" id="ARBA00022837"/>
    </source>
</evidence>
<dbReference type="GO" id="GO:0005739">
    <property type="term" value="C:mitochondrion"/>
    <property type="evidence" value="ECO:0007669"/>
    <property type="project" value="UniProtKB-SubCell"/>
</dbReference>
<evidence type="ECO:0000256" key="7">
    <source>
        <dbReference type="ARBA" id="ARBA00007131"/>
    </source>
</evidence>
<evidence type="ECO:0000256" key="2">
    <source>
        <dbReference type="ARBA" id="ARBA00001936"/>
    </source>
</evidence>